<protein>
    <submittedName>
        <fullName evidence="2">Uncharacterized protein</fullName>
    </submittedName>
</protein>
<evidence type="ECO:0000256" key="1">
    <source>
        <dbReference type="SAM" id="MobiDB-lite"/>
    </source>
</evidence>
<comment type="caution">
    <text evidence="2">The sequence shown here is derived from an EMBL/GenBank/DDBJ whole genome shotgun (WGS) entry which is preliminary data.</text>
</comment>
<reference evidence="2" key="1">
    <citation type="submission" date="2022-12" db="EMBL/GenBank/DDBJ databases">
        <authorList>
            <person name="Petersen C."/>
        </authorList>
    </citation>
    <scope>NUCLEOTIDE SEQUENCE</scope>
    <source>
        <strain evidence="2">IBT 3081</strain>
    </source>
</reference>
<dbReference type="OrthoDB" id="3645724at2759"/>
<dbReference type="EMBL" id="JAPZBT010000004">
    <property type="protein sequence ID" value="KAJ5360452.1"/>
    <property type="molecule type" value="Genomic_DNA"/>
</dbReference>
<accession>A0A9W9RHZ1</accession>
<dbReference type="GeneID" id="81466549"/>
<feature type="region of interest" description="Disordered" evidence="1">
    <location>
        <begin position="143"/>
        <end position="169"/>
    </location>
</feature>
<organism evidence="2 3">
    <name type="scientific">Penicillium concentricum</name>
    <dbReference type="NCBI Taxonomy" id="293559"/>
    <lineage>
        <taxon>Eukaryota</taxon>
        <taxon>Fungi</taxon>
        <taxon>Dikarya</taxon>
        <taxon>Ascomycota</taxon>
        <taxon>Pezizomycotina</taxon>
        <taxon>Eurotiomycetes</taxon>
        <taxon>Eurotiomycetidae</taxon>
        <taxon>Eurotiales</taxon>
        <taxon>Aspergillaceae</taxon>
        <taxon>Penicillium</taxon>
    </lineage>
</organism>
<evidence type="ECO:0000313" key="2">
    <source>
        <dbReference type="EMBL" id="KAJ5360452.1"/>
    </source>
</evidence>
<proteinExistence type="predicted"/>
<name>A0A9W9RHZ1_9EURO</name>
<gene>
    <name evidence="2" type="ORF">N7517_009643</name>
</gene>
<dbReference type="Proteomes" id="UP001147752">
    <property type="component" value="Unassembled WGS sequence"/>
</dbReference>
<feature type="compositionally biased region" description="Polar residues" evidence="1">
    <location>
        <begin position="148"/>
        <end position="168"/>
    </location>
</feature>
<sequence length="259" mass="27977">MIPSPTIIAMANLLQQVFGESPSPPTKININVTTSSTTLHKHGSNNPFTLTLEATLPESANTPTKPLTILTFDTLLDPNGNALYESGIDFINSDTGAHAKRTSLAAHHGFGGKSNIVIDPQFERYFVTLEPGVPYRVTHTMRPCPKLSQESGSKSGEVRTPQQEGNSTAEDEAVIAAAFSHVTSLDVSSTYRVGLGDKMNQISWYRYGVKEEVLKGQGAGGGLVQRLMGTKRHPERVGDSEMQAIPLVMHGSASFRVEE</sequence>
<reference evidence="2" key="2">
    <citation type="journal article" date="2023" name="IMA Fungus">
        <title>Comparative genomic study of the Penicillium genus elucidates a diverse pangenome and 15 lateral gene transfer events.</title>
        <authorList>
            <person name="Petersen C."/>
            <person name="Sorensen T."/>
            <person name="Nielsen M.R."/>
            <person name="Sondergaard T.E."/>
            <person name="Sorensen J.L."/>
            <person name="Fitzpatrick D.A."/>
            <person name="Frisvad J.C."/>
            <person name="Nielsen K.L."/>
        </authorList>
    </citation>
    <scope>NUCLEOTIDE SEQUENCE</scope>
    <source>
        <strain evidence="2">IBT 3081</strain>
    </source>
</reference>
<keyword evidence="3" id="KW-1185">Reference proteome</keyword>
<dbReference type="AlphaFoldDB" id="A0A9W9RHZ1"/>
<evidence type="ECO:0000313" key="3">
    <source>
        <dbReference type="Proteomes" id="UP001147752"/>
    </source>
</evidence>
<dbReference type="RefSeq" id="XP_056575938.1">
    <property type="nucleotide sequence ID" value="XM_056727366.1"/>
</dbReference>